<evidence type="ECO:0000259" key="2">
    <source>
        <dbReference type="PROSITE" id="PS50975"/>
    </source>
</evidence>
<name>A0ABN3DVI2_9ACTN</name>
<keyword evidence="1" id="KW-0547">Nucleotide-binding</keyword>
<feature type="domain" description="ATP-grasp" evidence="2">
    <location>
        <begin position="138"/>
        <end position="332"/>
    </location>
</feature>
<dbReference type="InterPro" id="IPR011761">
    <property type="entry name" value="ATP-grasp"/>
</dbReference>
<dbReference type="EMBL" id="BAAATR010000009">
    <property type="protein sequence ID" value="GAA2242653.1"/>
    <property type="molecule type" value="Genomic_DNA"/>
</dbReference>
<dbReference type="SUPFAM" id="SSF56059">
    <property type="entry name" value="Glutathione synthetase ATP-binding domain-like"/>
    <property type="match status" value="1"/>
</dbReference>
<evidence type="ECO:0000313" key="4">
    <source>
        <dbReference type="Proteomes" id="UP001500305"/>
    </source>
</evidence>
<accession>A0ABN3DVI2</accession>
<protein>
    <recommendedName>
        <fullName evidence="2">ATP-grasp domain-containing protein</fullName>
    </recommendedName>
</protein>
<reference evidence="3 4" key="1">
    <citation type="journal article" date="2019" name="Int. J. Syst. Evol. Microbiol.">
        <title>The Global Catalogue of Microorganisms (GCM) 10K type strain sequencing project: providing services to taxonomists for standard genome sequencing and annotation.</title>
        <authorList>
            <consortium name="The Broad Institute Genomics Platform"/>
            <consortium name="The Broad Institute Genome Sequencing Center for Infectious Disease"/>
            <person name="Wu L."/>
            <person name="Ma J."/>
        </authorList>
    </citation>
    <scope>NUCLEOTIDE SEQUENCE [LARGE SCALE GENOMIC DNA]</scope>
    <source>
        <strain evidence="3 4">JCM 7356</strain>
    </source>
</reference>
<keyword evidence="4" id="KW-1185">Reference proteome</keyword>
<dbReference type="Proteomes" id="UP001500305">
    <property type="component" value="Unassembled WGS sequence"/>
</dbReference>
<sequence>MIASLDDVERLLRPAGYLGFAARPLYLLPLLRTGCLSELLTVEGADVGWAERFGARVHSLEEQIARREDTLSGRHLEELMDLLPALIGNRWRGREFGLAAYGTYREHWRQAIERTGASLLVPPAPGGGDLLTDKVLMRDWFEHLGVPAPASVVVDSIDYQLLSGKFGPVFVAQKPKGSSGGNGTYLVTGEQEARELPQRSRWLVSEYAGDTTFSFSGFVPREGFPEVLRPALQLTGVEGLGSGFGGYVGTDFQAPALLPADALATGRDAMERIGRGLAELGYRGIYGGDFALRADGSVATLEINCRVLGSTWLLGELEFGAGLLPTMVRHFAERHGHDTIGKPDLDPVDAVQLTIRHIDSAAVLLEAPTGGVYALEGDRLVFRRPGAGLLECGPARTQECVLVNLPRAGTLLNPGGILGRLVTRRPLTVADGRSLNPHGQVLVNAMRRLYSFVNPAS</sequence>
<proteinExistence type="predicted"/>
<dbReference type="Gene3D" id="3.30.470.20">
    <property type="entry name" value="ATP-grasp fold, B domain"/>
    <property type="match status" value="1"/>
</dbReference>
<evidence type="ECO:0000256" key="1">
    <source>
        <dbReference type="PROSITE-ProRule" id="PRU00409"/>
    </source>
</evidence>
<keyword evidence="1" id="KW-0067">ATP-binding</keyword>
<evidence type="ECO:0000313" key="3">
    <source>
        <dbReference type="EMBL" id="GAA2242653.1"/>
    </source>
</evidence>
<gene>
    <name evidence="3" type="ORF">GCM10010430_25310</name>
</gene>
<comment type="caution">
    <text evidence="3">The sequence shown here is derived from an EMBL/GenBank/DDBJ whole genome shotgun (WGS) entry which is preliminary data.</text>
</comment>
<organism evidence="3 4">
    <name type="scientific">Kitasatospora cystarginea</name>
    <dbReference type="NCBI Taxonomy" id="58350"/>
    <lineage>
        <taxon>Bacteria</taxon>
        <taxon>Bacillati</taxon>
        <taxon>Actinomycetota</taxon>
        <taxon>Actinomycetes</taxon>
        <taxon>Kitasatosporales</taxon>
        <taxon>Streptomycetaceae</taxon>
        <taxon>Kitasatospora</taxon>
    </lineage>
</organism>
<dbReference type="RefSeq" id="WP_344636413.1">
    <property type="nucleotide sequence ID" value="NZ_BAAATR010000009.1"/>
</dbReference>
<dbReference type="PROSITE" id="PS50975">
    <property type="entry name" value="ATP_GRASP"/>
    <property type="match status" value="1"/>
</dbReference>